<proteinExistence type="inferred from homology"/>
<evidence type="ECO:0000256" key="4">
    <source>
        <dbReference type="ARBA" id="ARBA00022840"/>
    </source>
</evidence>
<evidence type="ECO:0000259" key="5">
    <source>
        <dbReference type="PROSITE" id="PS50893"/>
    </source>
</evidence>
<dbReference type="Pfam" id="PF00005">
    <property type="entry name" value="ABC_tran"/>
    <property type="match status" value="1"/>
</dbReference>
<evidence type="ECO:0000256" key="1">
    <source>
        <dbReference type="ARBA" id="ARBA00005417"/>
    </source>
</evidence>
<dbReference type="InterPro" id="IPR017911">
    <property type="entry name" value="MacB-like_ATP-bd"/>
</dbReference>
<evidence type="ECO:0000256" key="2">
    <source>
        <dbReference type="ARBA" id="ARBA00022448"/>
    </source>
</evidence>
<gene>
    <name evidence="6" type="ORF">D7V94_22110</name>
</gene>
<accession>A0A3A9A6M6</accession>
<protein>
    <submittedName>
        <fullName evidence="6">ABC transporter ATP-binding protein</fullName>
    </submittedName>
</protein>
<dbReference type="InterPro" id="IPR027417">
    <property type="entry name" value="P-loop_NTPase"/>
</dbReference>
<dbReference type="RefSeq" id="WP_120472424.1">
    <property type="nucleotide sequence ID" value="NZ_RAYQ01000054.1"/>
</dbReference>
<dbReference type="PANTHER" id="PTHR42798">
    <property type="entry name" value="LIPOPROTEIN-RELEASING SYSTEM ATP-BINDING PROTEIN LOLD"/>
    <property type="match status" value="1"/>
</dbReference>
<sequence>MARNHFIEVKNLVKNYGTGNIKVTAVDNVSFYVDKGAFIGIMGASGSGKTTILNILSTIDRMSGGQVLYDMADISQMTEEELSDFRQENLGFVFQDYNLLDTLSIEENIMLPMALCRHKTSKARLKEEIESRVKSISETLHICDILSKFPYEVSGGQKQRAACARALVNNPKLILADEPTGALDSNSSAMLLHTLQIMNRELGATILMVTHDVFSACYCEKILFLNDGKICSELERENMDKKEYLNRILDMQFKIGGDDIYAE</sequence>
<dbReference type="GO" id="GO:0005524">
    <property type="term" value="F:ATP binding"/>
    <property type="evidence" value="ECO:0007669"/>
    <property type="project" value="UniProtKB-KW"/>
</dbReference>
<dbReference type="CDD" id="cd03255">
    <property type="entry name" value="ABC_MJ0796_LolCDE_FtsE"/>
    <property type="match status" value="1"/>
</dbReference>
<dbReference type="InterPro" id="IPR003593">
    <property type="entry name" value="AAA+_ATPase"/>
</dbReference>
<dbReference type="PROSITE" id="PS50893">
    <property type="entry name" value="ABC_TRANSPORTER_2"/>
    <property type="match status" value="1"/>
</dbReference>
<feature type="domain" description="ABC transporter" evidence="5">
    <location>
        <begin position="7"/>
        <end position="252"/>
    </location>
</feature>
<evidence type="ECO:0000256" key="3">
    <source>
        <dbReference type="ARBA" id="ARBA00022741"/>
    </source>
</evidence>
<keyword evidence="2" id="KW-0813">Transport</keyword>
<dbReference type="AlphaFoldDB" id="A0A3A9A6M6"/>
<name>A0A3A9A6M6_9FIRM</name>
<reference evidence="6 7" key="1">
    <citation type="submission" date="2018-09" db="EMBL/GenBank/DDBJ databases">
        <title>Murine metabolic-syndrome-specific gut microbial biobank.</title>
        <authorList>
            <person name="Liu C."/>
        </authorList>
    </citation>
    <scope>NUCLEOTIDE SEQUENCE [LARGE SCALE GENOMIC DNA]</scope>
    <source>
        <strain evidence="6 7">0.1xD8-82</strain>
    </source>
</reference>
<comment type="similarity">
    <text evidence="1">Belongs to the ABC transporter superfamily.</text>
</comment>
<keyword evidence="4 6" id="KW-0067">ATP-binding</keyword>
<dbReference type="InterPro" id="IPR003439">
    <property type="entry name" value="ABC_transporter-like_ATP-bd"/>
</dbReference>
<organism evidence="6 7">
    <name type="scientific">Parablautia intestinalis</name>
    <dbReference type="NCBI Taxonomy" id="2320100"/>
    <lineage>
        <taxon>Bacteria</taxon>
        <taxon>Bacillati</taxon>
        <taxon>Bacillota</taxon>
        <taxon>Clostridia</taxon>
        <taxon>Lachnospirales</taxon>
        <taxon>Lachnospiraceae</taxon>
        <taxon>Parablautia</taxon>
    </lineage>
</organism>
<keyword evidence="7" id="KW-1185">Reference proteome</keyword>
<dbReference type="PANTHER" id="PTHR42798:SF7">
    <property type="entry name" value="ALPHA-D-RIBOSE 1-METHYLPHOSPHONATE 5-TRIPHOSPHATE SYNTHASE SUBUNIT PHNL"/>
    <property type="match status" value="1"/>
</dbReference>
<dbReference type="GO" id="GO:0016887">
    <property type="term" value="F:ATP hydrolysis activity"/>
    <property type="evidence" value="ECO:0007669"/>
    <property type="project" value="InterPro"/>
</dbReference>
<dbReference type="SMART" id="SM00382">
    <property type="entry name" value="AAA"/>
    <property type="match status" value="1"/>
</dbReference>
<comment type="caution">
    <text evidence="6">The sequence shown here is derived from an EMBL/GenBank/DDBJ whole genome shotgun (WGS) entry which is preliminary data.</text>
</comment>
<dbReference type="Gene3D" id="3.40.50.300">
    <property type="entry name" value="P-loop containing nucleotide triphosphate hydrolases"/>
    <property type="match status" value="1"/>
</dbReference>
<dbReference type="SUPFAM" id="SSF52540">
    <property type="entry name" value="P-loop containing nucleoside triphosphate hydrolases"/>
    <property type="match status" value="1"/>
</dbReference>
<dbReference type="OrthoDB" id="9802264at2"/>
<keyword evidence="3" id="KW-0547">Nucleotide-binding</keyword>
<evidence type="ECO:0000313" key="7">
    <source>
        <dbReference type="Proteomes" id="UP000280696"/>
    </source>
</evidence>
<dbReference type="GO" id="GO:0022857">
    <property type="term" value="F:transmembrane transporter activity"/>
    <property type="evidence" value="ECO:0007669"/>
    <property type="project" value="UniProtKB-ARBA"/>
</dbReference>
<dbReference type="EMBL" id="RAYQ01000054">
    <property type="protein sequence ID" value="RKI86918.1"/>
    <property type="molecule type" value="Genomic_DNA"/>
</dbReference>
<dbReference type="Proteomes" id="UP000280696">
    <property type="component" value="Unassembled WGS sequence"/>
</dbReference>
<dbReference type="GO" id="GO:0098796">
    <property type="term" value="C:membrane protein complex"/>
    <property type="evidence" value="ECO:0007669"/>
    <property type="project" value="UniProtKB-ARBA"/>
</dbReference>
<dbReference type="FunFam" id="3.40.50.300:FF:000032">
    <property type="entry name" value="Export ABC transporter ATP-binding protein"/>
    <property type="match status" value="1"/>
</dbReference>
<evidence type="ECO:0000313" key="6">
    <source>
        <dbReference type="EMBL" id="RKI86918.1"/>
    </source>
</evidence>